<gene>
    <name evidence="3" type="ORF">MNBD_GAMMA25-2111</name>
</gene>
<dbReference type="CDD" id="cd16352">
    <property type="entry name" value="CheD"/>
    <property type="match status" value="1"/>
</dbReference>
<accession>A0A3B1BIN9</accession>
<dbReference type="InterPro" id="IPR005659">
    <property type="entry name" value="Chemorcpt_Glu_NH3ase_CheD"/>
</dbReference>
<keyword evidence="2" id="KW-0378">Hydrolase</keyword>
<protein>
    <submittedName>
        <fullName evidence="3">Chemotaxis protein CheD</fullName>
    </submittedName>
</protein>
<dbReference type="Pfam" id="PF03975">
    <property type="entry name" value="CheD"/>
    <property type="match status" value="1"/>
</dbReference>
<organism evidence="3">
    <name type="scientific">hydrothermal vent metagenome</name>
    <dbReference type="NCBI Taxonomy" id="652676"/>
    <lineage>
        <taxon>unclassified sequences</taxon>
        <taxon>metagenomes</taxon>
        <taxon>ecological metagenomes</taxon>
    </lineage>
</organism>
<dbReference type="SUPFAM" id="SSF64438">
    <property type="entry name" value="CNF1/YfiH-like putative cysteine hydrolases"/>
    <property type="match status" value="1"/>
</dbReference>
<dbReference type="Gene3D" id="3.30.1330.200">
    <property type="match status" value="1"/>
</dbReference>
<evidence type="ECO:0000256" key="1">
    <source>
        <dbReference type="ARBA" id="ARBA00022500"/>
    </source>
</evidence>
<keyword evidence="1" id="KW-0145">Chemotaxis</keyword>
<sequence>MTDLSTCLPGFEKINRNIDSVFNIGSAKILPGEYYVTIHDESIVTVLGSCVSACIRDTVFGVGGMNHFMLPKKSGDNAVNADSSEAARYGNFAMEQMINDILKNGGRRENLEVKLFGGGKVIKGMNTMDIGKRNIVFVREYIHLEVLKLVAEDLGDIYPRKVMYFPATGKVKVKKLRNMYNQTIIEIEDKYKHDLEVKPVTGEIELF</sequence>
<dbReference type="AlphaFoldDB" id="A0A3B1BIN9"/>
<dbReference type="InterPro" id="IPR011324">
    <property type="entry name" value="Cytotoxic_necrot_fac-like_cat"/>
</dbReference>
<dbReference type="EMBL" id="UOFY01000075">
    <property type="protein sequence ID" value="VAX11664.1"/>
    <property type="molecule type" value="Genomic_DNA"/>
</dbReference>
<dbReference type="HAMAP" id="MF_01440">
    <property type="entry name" value="CheD"/>
    <property type="match status" value="1"/>
</dbReference>
<dbReference type="GO" id="GO:0006935">
    <property type="term" value="P:chemotaxis"/>
    <property type="evidence" value="ECO:0007669"/>
    <property type="project" value="UniProtKB-KW"/>
</dbReference>
<name>A0A3B1BIN9_9ZZZZ</name>
<evidence type="ECO:0000256" key="2">
    <source>
        <dbReference type="ARBA" id="ARBA00022801"/>
    </source>
</evidence>
<evidence type="ECO:0000313" key="3">
    <source>
        <dbReference type="EMBL" id="VAX11664.1"/>
    </source>
</evidence>
<dbReference type="InterPro" id="IPR038592">
    <property type="entry name" value="CheD-like_sf"/>
</dbReference>
<proteinExistence type="inferred from homology"/>
<dbReference type="GO" id="GO:0050568">
    <property type="term" value="F:protein-glutamine glutaminase activity"/>
    <property type="evidence" value="ECO:0007669"/>
    <property type="project" value="InterPro"/>
</dbReference>
<reference evidence="3" key="1">
    <citation type="submission" date="2018-06" db="EMBL/GenBank/DDBJ databases">
        <authorList>
            <person name="Zhirakovskaya E."/>
        </authorList>
    </citation>
    <scope>NUCLEOTIDE SEQUENCE</scope>
</reference>
<dbReference type="PANTHER" id="PTHR35147">
    <property type="entry name" value="CHEMORECEPTOR GLUTAMINE DEAMIDASE CHED-RELATED"/>
    <property type="match status" value="1"/>
</dbReference>
<dbReference type="PANTHER" id="PTHR35147:SF2">
    <property type="entry name" value="CHEMORECEPTOR GLUTAMINE DEAMIDASE CHED-RELATED"/>
    <property type="match status" value="1"/>
</dbReference>
<dbReference type="NCBIfam" id="NF010013">
    <property type="entry name" value="PRK13487.1"/>
    <property type="match status" value="1"/>
</dbReference>